<accession>A0ABV0U266</accession>
<reference evidence="1 2" key="1">
    <citation type="submission" date="2021-06" db="EMBL/GenBank/DDBJ databases">
        <authorList>
            <person name="Palmer J.M."/>
        </authorList>
    </citation>
    <scope>NUCLEOTIDE SEQUENCE [LARGE SCALE GENOMIC DNA]</scope>
    <source>
        <strain evidence="2">if_2019</strain>
        <tissue evidence="1">Muscle</tissue>
    </source>
</reference>
<dbReference type="EMBL" id="JAHRIQ010050268">
    <property type="protein sequence ID" value="MEQ2237968.1"/>
    <property type="molecule type" value="Genomic_DNA"/>
</dbReference>
<name>A0ABV0U266_9TELE</name>
<comment type="caution">
    <text evidence="1">The sequence shown here is derived from an EMBL/GenBank/DDBJ whole genome shotgun (WGS) entry which is preliminary data.</text>
</comment>
<sequence>LRFTLTTLLGNRSYAEVWDPYRNLKLGVCHSLNHSVENNIAGQEAGDPLTGGGQEIGLGELLVKDVWVNGVEG</sequence>
<evidence type="ECO:0000313" key="1">
    <source>
        <dbReference type="EMBL" id="MEQ2237968.1"/>
    </source>
</evidence>
<dbReference type="Proteomes" id="UP001482620">
    <property type="component" value="Unassembled WGS sequence"/>
</dbReference>
<gene>
    <name evidence="1" type="ORF">ILYODFUR_028580</name>
</gene>
<evidence type="ECO:0000313" key="2">
    <source>
        <dbReference type="Proteomes" id="UP001482620"/>
    </source>
</evidence>
<feature type="non-terminal residue" evidence="1">
    <location>
        <position position="1"/>
    </location>
</feature>
<proteinExistence type="predicted"/>
<keyword evidence="2" id="KW-1185">Reference proteome</keyword>
<protein>
    <submittedName>
        <fullName evidence="1">Uncharacterized protein</fullName>
    </submittedName>
</protein>
<organism evidence="1 2">
    <name type="scientific">Ilyodon furcidens</name>
    <name type="common">goldbreast splitfin</name>
    <dbReference type="NCBI Taxonomy" id="33524"/>
    <lineage>
        <taxon>Eukaryota</taxon>
        <taxon>Metazoa</taxon>
        <taxon>Chordata</taxon>
        <taxon>Craniata</taxon>
        <taxon>Vertebrata</taxon>
        <taxon>Euteleostomi</taxon>
        <taxon>Actinopterygii</taxon>
        <taxon>Neopterygii</taxon>
        <taxon>Teleostei</taxon>
        <taxon>Neoteleostei</taxon>
        <taxon>Acanthomorphata</taxon>
        <taxon>Ovalentaria</taxon>
        <taxon>Atherinomorphae</taxon>
        <taxon>Cyprinodontiformes</taxon>
        <taxon>Goodeidae</taxon>
        <taxon>Ilyodon</taxon>
    </lineage>
</organism>